<name>A0AAD3S647_NEPGR</name>
<evidence type="ECO:0000313" key="2">
    <source>
        <dbReference type="Proteomes" id="UP001279734"/>
    </source>
</evidence>
<sequence length="112" mass="12241">MIVAPIGMSLKLDFNRPAFMVDLLERVAKEHGVNIAFVDKLLCLVLICFPKLATISSVLAAVQSSKAGSIAILTCVDHIVNTYQYIHYRGQGYAEDPYQGPGQGLLCSRMLV</sequence>
<comment type="caution">
    <text evidence="1">The sequence shown here is derived from an EMBL/GenBank/DDBJ whole genome shotgun (WGS) entry which is preliminary data.</text>
</comment>
<reference evidence="1" key="1">
    <citation type="submission" date="2023-05" db="EMBL/GenBank/DDBJ databases">
        <title>Nepenthes gracilis genome sequencing.</title>
        <authorList>
            <person name="Fukushima K."/>
        </authorList>
    </citation>
    <scope>NUCLEOTIDE SEQUENCE</scope>
    <source>
        <strain evidence="1">SING2019-196</strain>
    </source>
</reference>
<keyword evidence="2" id="KW-1185">Reference proteome</keyword>
<dbReference type="Proteomes" id="UP001279734">
    <property type="component" value="Unassembled WGS sequence"/>
</dbReference>
<proteinExistence type="predicted"/>
<organism evidence="1 2">
    <name type="scientific">Nepenthes gracilis</name>
    <name type="common">Slender pitcher plant</name>
    <dbReference type="NCBI Taxonomy" id="150966"/>
    <lineage>
        <taxon>Eukaryota</taxon>
        <taxon>Viridiplantae</taxon>
        <taxon>Streptophyta</taxon>
        <taxon>Embryophyta</taxon>
        <taxon>Tracheophyta</taxon>
        <taxon>Spermatophyta</taxon>
        <taxon>Magnoliopsida</taxon>
        <taxon>eudicotyledons</taxon>
        <taxon>Gunneridae</taxon>
        <taxon>Pentapetalae</taxon>
        <taxon>Caryophyllales</taxon>
        <taxon>Nepenthaceae</taxon>
        <taxon>Nepenthes</taxon>
    </lineage>
</organism>
<protein>
    <submittedName>
        <fullName evidence="1">Uncharacterized protein</fullName>
    </submittedName>
</protein>
<dbReference type="AlphaFoldDB" id="A0AAD3S647"/>
<gene>
    <name evidence="1" type="ORF">Nepgr_006825</name>
</gene>
<dbReference type="EMBL" id="BSYO01000005">
    <property type="protein sequence ID" value="GMH04985.1"/>
    <property type="molecule type" value="Genomic_DNA"/>
</dbReference>
<accession>A0AAD3S647</accession>
<evidence type="ECO:0000313" key="1">
    <source>
        <dbReference type="EMBL" id="GMH04985.1"/>
    </source>
</evidence>